<evidence type="ECO:0000313" key="2">
    <source>
        <dbReference type="EMBL" id="RSH92568.1"/>
    </source>
</evidence>
<gene>
    <name evidence="2" type="ORF">EHS25_008013</name>
</gene>
<feature type="compositionally biased region" description="Low complexity" evidence="1">
    <location>
        <begin position="58"/>
        <end position="91"/>
    </location>
</feature>
<protein>
    <submittedName>
        <fullName evidence="2">Uncharacterized protein</fullName>
    </submittedName>
</protein>
<dbReference type="EMBL" id="RSCD01000005">
    <property type="protein sequence ID" value="RSH92568.1"/>
    <property type="molecule type" value="Genomic_DNA"/>
</dbReference>
<evidence type="ECO:0000313" key="3">
    <source>
        <dbReference type="Proteomes" id="UP000279259"/>
    </source>
</evidence>
<sequence>MSQGFFPNVTYVPPPPSSSRPAAASNPAPATSTAPAPKVAGNGNGNGNAVKGGGPSNGGAVNLTANALAAVNSTPASTSTSTSTRPDSSQSFDFALPSFPPRLSKVGRRISELSTQFLNDLELPDEPSSAGVGVRDRNVSHPRNLVRRFQAWGTSRSCVPSARNLSLQHCSSGWRISRITGDLVHRPGRLRPPAQGDLEGDGTRLPPVQLWA</sequence>
<name>A0A427YN60_9TREE</name>
<feature type="compositionally biased region" description="Low complexity" evidence="1">
    <location>
        <begin position="19"/>
        <end position="41"/>
    </location>
</feature>
<accession>A0A427YN60</accession>
<organism evidence="2 3">
    <name type="scientific">Saitozyma podzolica</name>
    <dbReference type="NCBI Taxonomy" id="1890683"/>
    <lineage>
        <taxon>Eukaryota</taxon>
        <taxon>Fungi</taxon>
        <taxon>Dikarya</taxon>
        <taxon>Basidiomycota</taxon>
        <taxon>Agaricomycotina</taxon>
        <taxon>Tremellomycetes</taxon>
        <taxon>Tremellales</taxon>
        <taxon>Trimorphomycetaceae</taxon>
        <taxon>Saitozyma</taxon>
    </lineage>
</organism>
<feature type="compositionally biased region" description="Gly residues" evidence="1">
    <location>
        <begin position="42"/>
        <end position="57"/>
    </location>
</feature>
<proteinExistence type="predicted"/>
<evidence type="ECO:0000256" key="1">
    <source>
        <dbReference type="SAM" id="MobiDB-lite"/>
    </source>
</evidence>
<feature type="region of interest" description="Disordered" evidence="1">
    <location>
        <begin position="186"/>
        <end position="212"/>
    </location>
</feature>
<feature type="region of interest" description="Disordered" evidence="1">
    <location>
        <begin position="1"/>
        <end position="95"/>
    </location>
</feature>
<keyword evidence="3" id="KW-1185">Reference proteome</keyword>
<dbReference type="Proteomes" id="UP000279259">
    <property type="component" value="Unassembled WGS sequence"/>
</dbReference>
<comment type="caution">
    <text evidence="2">The sequence shown here is derived from an EMBL/GenBank/DDBJ whole genome shotgun (WGS) entry which is preliminary data.</text>
</comment>
<reference evidence="2 3" key="1">
    <citation type="submission" date="2018-11" db="EMBL/GenBank/DDBJ databases">
        <title>Genome sequence of Saitozyma podzolica DSM 27192.</title>
        <authorList>
            <person name="Aliyu H."/>
            <person name="Gorte O."/>
            <person name="Ochsenreither K."/>
        </authorList>
    </citation>
    <scope>NUCLEOTIDE SEQUENCE [LARGE SCALE GENOMIC DNA]</scope>
    <source>
        <strain evidence="2 3">DSM 27192</strain>
    </source>
</reference>
<dbReference type="AlphaFoldDB" id="A0A427YN60"/>